<evidence type="ECO:0000259" key="1">
    <source>
        <dbReference type="Pfam" id="PF06350"/>
    </source>
</evidence>
<accession>A0A0C2JDD7</accession>
<protein>
    <submittedName>
        <fullName evidence="3">Hormone-sensitive lipase</fullName>
    </submittedName>
</protein>
<dbReference type="GO" id="GO:0004771">
    <property type="term" value="F:sterol ester esterase activity"/>
    <property type="evidence" value="ECO:0007669"/>
    <property type="project" value="TreeGrafter"/>
</dbReference>
<keyword evidence="4" id="KW-1185">Reference proteome</keyword>
<reference evidence="3 4" key="1">
    <citation type="journal article" date="2014" name="Genome Biol. Evol.">
        <title>The genome of the myxosporean Thelohanellus kitauei shows adaptations to nutrient acquisition within its fish host.</title>
        <authorList>
            <person name="Yang Y."/>
            <person name="Xiong J."/>
            <person name="Zhou Z."/>
            <person name="Huo F."/>
            <person name="Miao W."/>
            <person name="Ran C."/>
            <person name="Liu Y."/>
            <person name="Zhang J."/>
            <person name="Feng J."/>
            <person name="Wang M."/>
            <person name="Wang M."/>
            <person name="Wang L."/>
            <person name="Yao B."/>
        </authorList>
    </citation>
    <scope>NUCLEOTIDE SEQUENCE [LARGE SCALE GENOMIC DNA]</scope>
    <source>
        <strain evidence="3">Wuqing</strain>
    </source>
</reference>
<dbReference type="InterPro" id="IPR010468">
    <property type="entry name" value="HSL_N"/>
</dbReference>
<dbReference type="OMA" id="THVARIN"/>
<gene>
    <name evidence="3" type="ORF">RF11_11202</name>
</gene>
<feature type="domain" description="Hormone-sensitive lipase N-terminal" evidence="1">
    <location>
        <begin position="6"/>
        <end position="109"/>
    </location>
</feature>
<dbReference type="GO" id="GO:0005829">
    <property type="term" value="C:cytosol"/>
    <property type="evidence" value="ECO:0007669"/>
    <property type="project" value="TreeGrafter"/>
</dbReference>
<dbReference type="SUPFAM" id="SSF53474">
    <property type="entry name" value="alpha/beta-Hydrolases"/>
    <property type="match status" value="1"/>
</dbReference>
<evidence type="ECO:0000313" key="4">
    <source>
        <dbReference type="Proteomes" id="UP000031668"/>
    </source>
</evidence>
<dbReference type="EMBL" id="JWZT01003288">
    <property type="protein sequence ID" value="KII67148.1"/>
    <property type="molecule type" value="Genomic_DNA"/>
</dbReference>
<dbReference type="Pfam" id="PF06350">
    <property type="entry name" value="HSL_N"/>
    <property type="match status" value="1"/>
</dbReference>
<dbReference type="GO" id="GO:0019433">
    <property type="term" value="P:triglyceride catabolic process"/>
    <property type="evidence" value="ECO:0007669"/>
    <property type="project" value="TreeGrafter"/>
</dbReference>
<feature type="domain" description="Alpha/beta hydrolase fold-3" evidence="2">
    <location>
        <begin position="131"/>
        <end position="280"/>
    </location>
</feature>
<dbReference type="Gene3D" id="3.40.50.1820">
    <property type="entry name" value="alpha/beta hydrolase"/>
    <property type="match status" value="1"/>
</dbReference>
<dbReference type="Pfam" id="PF07859">
    <property type="entry name" value="Abhydrolase_3"/>
    <property type="match status" value="2"/>
</dbReference>
<evidence type="ECO:0000259" key="2">
    <source>
        <dbReference type="Pfam" id="PF07859"/>
    </source>
</evidence>
<feature type="domain" description="Alpha/beta hydrolase fold-3" evidence="2">
    <location>
        <begin position="344"/>
        <end position="411"/>
    </location>
</feature>
<proteinExistence type="predicted"/>
<comment type="caution">
    <text evidence="3">The sequence shown here is derived from an EMBL/GenBank/DDBJ whole genome shotgun (WGS) entry which is preliminary data.</text>
</comment>
<dbReference type="InterPro" id="IPR013094">
    <property type="entry name" value="AB_hydrolase_3"/>
</dbReference>
<name>A0A0C2JDD7_THEKT</name>
<dbReference type="Proteomes" id="UP000031668">
    <property type="component" value="Unassembled WGS sequence"/>
</dbReference>
<dbReference type="PANTHER" id="PTHR23025">
    <property type="entry name" value="TRIACYLGLYCEROL LIPASE"/>
    <property type="match status" value="1"/>
</dbReference>
<evidence type="ECO:0000313" key="3">
    <source>
        <dbReference type="EMBL" id="KII67148.1"/>
    </source>
</evidence>
<dbReference type="InterPro" id="IPR029058">
    <property type="entry name" value="AB_hydrolase_fold"/>
</dbReference>
<dbReference type="OrthoDB" id="408631at2759"/>
<dbReference type="AlphaFoldDB" id="A0A0C2JDD7"/>
<dbReference type="PANTHER" id="PTHR23025:SF3">
    <property type="entry name" value="HORMONE-SENSITIVE LIPASE"/>
    <property type="match status" value="1"/>
</dbReference>
<dbReference type="GO" id="GO:0004806">
    <property type="term" value="F:triacylglycerol lipase activity"/>
    <property type="evidence" value="ECO:0007669"/>
    <property type="project" value="TreeGrafter"/>
</dbReference>
<sequence length="438" mass="49554">MVMFSKNSYFILHPNKRAGKLRKLLRAPTVEFCKSLMSLTDDLGFSTISSIVGPHVNINTKVMIRIEDLYIKKVDNTEFCVLDGAHTLREKIRESVECRLLSLNRYEGQKKFVNDHNLDEGSVLPDSDNLLIYFHGGGFIGLSAKICDIYLREWANSLKFPIFSIDYKLSPEAIFPYAVHECFYTYCVILERGKSVGWNGKKVIFFGDSAGGNLVFAVTQMAIKHNIRIPDGLICAYPSCDTSLSLSPSRCLVHIDPFLSTGFLSVARRAYFGISDEVYNNSENTMRKNKRSTVSECPNQPSPDFIKLLHLIDIEDEVIGYYPTHIKDDDQRVPDSPFNQFEMLEDDPCENPLASPTLTDPEVLKRFPPVRMIISDTDPFLDEGLMMCKKLASSNVNVKVDIVSDLPHGFLQFILASIEVKNISDMIVARMKELLFLS</sequence>
<dbReference type="GO" id="GO:0008203">
    <property type="term" value="P:cholesterol metabolic process"/>
    <property type="evidence" value="ECO:0007669"/>
    <property type="project" value="InterPro"/>
</dbReference>
<organism evidence="3 4">
    <name type="scientific">Thelohanellus kitauei</name>
    <name type="common">Myxosporean</name>
    <dbReference type="NCBI Taxonomy" id="669202"/>
    <lineage>
        <taxon>Eukaryota</taxon>
        <taxon>Metazoa</taxon>
        <taxon>Cnidaria</taxon>
        <taxon>Myxozoa</taxon>
        <taxon>Myxosporea</taxon>
        <taxon>Bivalvulida</taxon>
        <taxon>Platysporina</taxon>
        <taxon>Myxobolidae</taxon>
        <taxon>Thelohanellus</taxon>
    </lineage>
</organism>